<dbReference type="PANTHER" id="PTHR13817:SF73">
    <property type="entry name" value="FIBRONECTIN TYPE-III DOMAIN-CONTAINING PROTEIN"/>
    <property type="match status" value="1"/>
</dbReference>
<dbReference type="EMBL" id="BAABAF010000001">
    <property type="protein sequence ID" value="GAA3751266.1"/>
    <property type="molecule type" value="Genomic_DNA"/>
</dbReference>
<organism evidence="7 8">
    <name type="scientific">Microbacterium kribbense</name>
    <dbReference type="NCBI Taxonomy" id="433645"/>
    <lineage>
        <taxon>Bacteria</taxon>
        <taxon>Bacillati</taxon>
        <taxon>Actinomycetota</taxon>
        <taxon>Actinomycetes</taxon>
        <taxon>Micrococcales</taxon>
        <taxon>Microbacteriaceae</taxon>
        <taxon>Microbacterium</taxon>
    </lineage>
</organism>
<keyword evidence="1" id="KW-0677">Repeat</keyword>
<dbReference type="Gene3D" id="2.60.40.2810">
    <property type="match status" value="1"/>
</dbReference>
<accession>A0ABP7FXX5</accession>
<name>A0ABP7FXX5_9MICO</name>
<evidence type="ECO:0000256" key="4">
    <source>
        <dbReference type="SAM" id="MobiDB-lite"/>
    </source>
</evidence>
<dbReference type="Proteomes" id="UP001500540">
    <property type="component" value="Unassembled WGS sequence"/>
</dbReference>
<keyword evidence="8" id="KW-1185">Reference proteome</keyword>
<dbReference type="PROSITE" id="PS50853">
    <property type="entry name" value="FN3"/>
    <property type="match status" value="3"/>
</dbReference>
<evidence type="ECO:0000256" key="5">
    <source>
        <dbReference type="SAM" id="Phobius"/>
    </source>
</evidence>
<dbReference type="Pfam" id="PF00041">
    <property type="entry name" value="fn3"/>
    <property type="match status" value="3"/>
</dbReference>
<evidence type="ECO:0000256" key="3">
    <source>
        <dbReference type="ARBA" id="ARBA00023326"/>
    </source>
</evidence>
<reference evidence="8" key="1">
    <citation type="journal article" date="2019" name="Int. J. Syst. Evol. Microbiol.">
        <title>The Global Catalogue of Microorganisms (GCM) 10K type strain sequencing project: providing services to taxonomists for standard genome sequencing and annotation.</title>
        <authorList>
            <consortium name="The Broad Institute Genomics Platform"/>
            <consortium name="The Broad Institute Genome Sequencing Center for Infectious Disease"/>
            <person name="Wu L."/>
            <person name="Ma J."/>
        </authorList>
    </citation>
    <scope>NUCLEOTIDE SEQUENCE [LARGE SCALE GENOMIC DNA]</scope>
    <source>
        <strain evidence="8">JCM 16950</strain>
    </source>
</reference>
<feature type="region of interest" description="Disordered" evidence="4">
    <location>
        <begin position="1"/>
        <end position="28"/>
    </location>
</feature>
<dbReference type="PRINTS" id="PR00014">
    <property type="entry name" value="FNTYPEIII"/>
</dbReference>
<evidence type="ECO:0000256" key="2">
    <source>
        <dbReference type="ARBA" id="ARBA00023295"/>
    </source>
</evidence>
<proteinExistence type="predicted"/>
<keyword evidence="5" id="KW-0812">Transmembrane</keyword>
<dbReference type="Pfam" id="PF17963">
    <property type="entry name" value="Big_9"/>
    <property type="match status" value="8"/>
</dbReference>
<dbReference type="Gene3D" id="2.60.40.3440">
    <property type="match status" value="1"/>
</dbReference>
<dbReference type="SUPFAM" id="SSF49265">
    <property type="entry name" value="Fibronectin type III"/>
    <property type="match status" value="3"/>
</dbReference>
<feature type="compositionally biased region" description="Polar residues" evidence="4">
    <location>
        <begin position="414"/>
        <end position="435"/>
    </location>
</feature>
<protein>
    <submittedName>
        <fullName evidence="7">Ig-like domain-containing protein</fullName>
    </submittedName>
</protein>
<feature type="domain" description="Fibronectin type-III" evidence="6">
    <location>
        <begin position="1503"/>
        <end position="1589"/>
    </location>
</feature>
<dbReference type="PANTHER" id="PTHR13817">
    <property type="entry name" value="TITIN"/>
    <property type="match status" value="1"/>
</dbReference>
<keyword evidence="5" id="KW-1133">Transmembrane helix</keyword>
<feature type="domain" description="Fibronectin type-III" evidence="6">
    <location>
        <begin position="1590"/>
        <end position="1684"/>
    </location>
</feature>
<evidence type="ECO:0000259" key="6">
    <source>
        <dbReference type="PROSITE" id="PS50853"/>
    </source>
</evidence>
<comment type="caution">
    <text evidence="7">The sequence shown here is derived from an EMBL/GenBank/DDBJ whole genome shotgun (WGS) entry which is preliminary data.</text>
</comment>
<feature type="region of interest" description="Disordered" evidence="4">
    <location>
        <begin position="398"/>
        <end position="449"/>
    </location>
</feature>
<evidence type="ECO:0000313" key="8">
    <source>
        <dbReference type="Proteomes" id="UP001500540"/>
    </source>
</evidence>
<feature type="domain" description="Fibronectin type-III" evidence="6">
    <location>
        <begin position="1688"/>
        <end position="1786"/>
    </location>
</feature>
<evidence type="ECO:0000313" key="7">
    <source>
        <dbReference type="EMBL" id="GAA3751266.1"/>
    </source>
</evidence>
<sequence length="2063" mass="211537">MRPLRIRGSSPWHRAGAPAAGSRVPAARPGGNHYRMSMASWLRARPRTFAAAGVVTAGAVAITTLAFVYQGNPTTEVDLNDGSVWVTNQSSLMVGHFNYQSGVLDGGLRTAAASYDVLQSGGNVVMHDVSDSAISSVDPATVALTGSTKVPTGAQVALGASTIAVLDVAKGALWVLPAGGLAAFNAATTKPVATLGAGAAVTVGTDGTAYAVSAARGTLTTVPVDAEGAPGEAKTQRLDALGVHAQVSITAVGSTPVVLEASTGTLVTASGLSEKLPTAGDAVLQQPSAADAAVTVATGTALLRVPLDGSKPAATDAGGTGTPAAPVWLNGCAYGAWSGSGRFIRDCTGTASDLATAIGGIDTKAQLTFRQNRDVVVLNDIAGGSTWMASDSMQQVDNWDQLTPPKGQSEDNETTVTEDTIQSTLPKRSAQNTPPIANPDDFGVRPGRTTALPVLENDTDADGDVLTVSVPQAGPRIGTLESINNGSGLQIVVPADATGSDGFTYRVDDGRGGTDTGSVRLTLHPWSAPDQAPKQVRSTALTMEAGGVLTYNVLPDWRDPDGDNIYLASATPATGDELSVTPDGRLTYRAVSGTLGRKDITIVVSDGTKATTGTLRLDVRPRGATDPVATADHVVTHVGQVATVSPLVNDYSASSQELRLTRVDDVAGAKVTPDFGNRQFSFVADAVGTYYVQYLVAAGTATAPGIVRVDVKATGDTDAPPVAVQDVALLPVGGDTLVNVLANDADPAGGILVVQSVQVPDGDGVSVAVLGHQTLRVTDQGALTQQVTIGYTISNGMHSATGQVVVIPVPAPSVIRPPVAADDQAVVRAGDVVTIPVLANDSDPNGGRLHVAPDLVAPLVSPKDGEAFVSQDTVRFRAGATPGTVYLTYEAVDASGQKDAGYVTIQVLAPDLKTNQAPRPRDVTARVLSGATVRIPIPLDGIDPDGDSVQLTGLASAPGKGRVVAVGADYIDYQAVGDETGSDSFTYRVRDRLGKDATATIRVGIAPAPSTNQAPYAVKDAVSMRPGRIIAVPVLTNDSDPEGDAFGLVPNGLVLPDVPGLAATVQGGRVVVTAPDTPIERSLQYTIRDAHGAEAVGVLQISVRPDVPLIAPIARDDQVQADQIEDGRAKLNVLANDEDPDGTIDALKVHVGGDAAAVQADGTVSIALGDTEQVLPYTITDQDALTASAFIWVPAITTLPPALTSTTGVTVKSGATIELPLPDYVRVGRGSGAVITEAGNVSALHGNGDSLIKDQRTLVYTSADRYFGQDAITFEVTDGTGPDDPQGNKATLVLPITVLPPDNQPPTFTDSQLKVAPGEAASTLDLRALTADIDEGDLAGMTYRIAGDVPRGFTAAVEGQSLQVGADASTPKGTTASIELQVSDGHTPPITGTVTVAVTASTRPLPTANDDVVPQADQGKTIRVDVLANDFNPFPDTPLKIVDVATEAGDGVPEIAGDHIQITPAADFVGRLTLRYRIRDATGDPDRTVDGHIIVTVQGVPQTPGTPTVSSVQDRTVVLSWTPPVDNGAPITQYTVSAVGGGDSRVCQATTCTLDGLTNNVEYNFTVVATNRIGDSPASPASETARPDARPDTPQAPTLAYGDGSLKVAWTTPPTPGSPVESYNLQISPAPPSGIAQKTKVTGNTLTWTGLENGTAYQVRVQAVNRAPEPSSWSSWSATEIPARAPDAPGRPTTSMLSPVGSQAQMKVSWSAPANNGDAVSGYQLAVMRGSSTLRTISVSGGVTSQAVVVDTNTTDYTFKVRAQNKAGWGAFSAVSAPRRGVIPPGAPTGVKATAGDKKLSVSFTAATGNGAKSTEVRYQYSLNGGGWTGSWTATSGTIGGLNNGTSYTVRMRAVATVDGATYTGAASAASDAVVPYGLPGTPAVRASASGTSITFSWTAPSTGGATIDQMRVRYDGGSWQSVGLSGSVTKSYGYSQTHKIEVQAHNKAGWGAIGSASAKTGAKPQPPTAGAKTVKGASHTSSTCTTWSCAYMNFSVSNFPAGTYSVSCNATGPWGGTPFASGYSVYIPANGTVNLNRCYFGDPGQEAWIHIGGWGDAAHITW</sequence>
<dbReference type="CDD" id="cd00063">
    <property type="entry name" value="FN3"/>
    <property type="match status" value="5"/>
</dbReference>
<keyword evidence="3" id="KW-0624">Polysaccharide degradation</keyword>
<dbReference type="Gene3D" id="2.60.40.10">
    <property type="entry name" value="Immunoglobulins"/>
    <property type="match status" value="5"/>
</dbReference>
<gene>
    <name evidence="7" type="ORF">GCM10022240_00590</name>
</gene>
<feature type="transmembrane region" description="Helical" evidence="5">
    <location>
        <begin position="48"/>
        <end position="69"/>
    </location>
</feature>
<dbReference type="InterPro" id="IPR036116">
    <property type="entry name" value="FN3_sf"/>
</dbReference>
<keyword evidence="2" id="KW-0378">Hydrolase</keyword>
<dbReference type="NCBIfam" id="NF012211">
    <property type="entry name" value="tand_rpt_95"/>
    <property type="match status" value="1"/>
</dbReference>
<dbReference type="SMART" id="SM00060">
    <property type="entry name" value="FN3"/>
    <property type="match status" value="5"/>
</dbReference>
<keyword evidence="3" id="KW-0119">Carbohydrate metabolism</keyword>
<keyword evidence="5" id="KW-0472">Membrane</keyword>
<dbReference type="InterPro" id="IPR013783">
    <property type="entry name" value="Ig-like_fold"/>
</dbReference>
<dbReference type="InterPro" id="IPR003961">
    <property type="entry name" value="FN3_dom"/>
</dbReference>
<feature type="region of interest" description="Disordered" evidence="4">
    <location>
        <begin position="1572"/>
        <end position="1601"/>
    </location>
</feature>
<keyword evidence="2" id="KW-0326">Glycosidase</keyword>
<dbReference type="InterPro" id="IPR050964">
    <property type="entry name" value="Striated_Muscle_Regulatory"/>
</dbReference>
<evidence type="ECO:0000256" key="1">
    <source>
        <dbReference type="ARBA" id="ARBA00022737"/>
    </source>
</evidence>